<protein>
    <recommendedName>
        <fullName evidence="3">Mu-like prophage protein Com</fullName>
    </recommendedName>
</protein>
<dbReference type="EMBL" id="JACSNR010000003">
    <property type="protein sequence ID" value="MBM6922826.1"/>
    <property type="molecule type" value="Genomic_DNA"/>
</dbReference>
<evidence type="ECO:0000313" key="1">
    <source>
        <dbReference type="EMBL" id="MBM6922826.1"/>
    </source>
</evidence>
<organism evidence="1 2">
    <name type="scientific">Hydrogenoanaerobacterium saccharovorans</name>
    <dbReference type="NCBI Taxonomy" id="474960"/>
    <lineage>
        <taxon>Bacteria</taxon>
        <taxon>Bacillati</taxon>
        <taxon>Bacillota</taxon>
        <taxon>Clostridia</taxon>
        <taxon>Eubacteriales</taxon>
        <taxon>Oscillospiraceae</taxon>
        <taxon>Hydrogenoanaerobacterium</taxon>
    </lineage>
</organism>
<comment type="caution">
    <text evidence="1">The sequence shown here is derived from an EMBL/GenBank/DDBJ whole genome shotgun (WGS) entry which is preliminary data.</text>
</comment>
<keyword evidence="2" id="KW-1185">Reference proteome</keyword>
<evidence type="ECO:0000313" key="2">
    <source>
        <dbReference type="Proteomes" id="UP000724149"/>
    </source>
</evidence>
<accession>A0ABS2GMJ9</accession>
<proteinExistence type="predicted"/>
<name>A0ABS2GMJ9_9FIRM</name>
<sequence>MNQNIPRPASPLNRELRCPHCRHLILIASADARGHIQTKCKACKREILFDLDQNLARIL</sequence>
<gene>
    <name evidence="1" type="ORF">H9X81_03845</name>
</gene>
<dbReference type="RefSeq" id="WP_204719974.1">
    <property type="nucleotide sequence ID" value="NZ_JACSNR010000003.1"/>
</dbReference>
<evidence type="ECO:0008006" key="3">
    <source>
        <dbReference type="Google" id="ProtNLM"/>
    </source>
</evidence>
<dbReference type="Proteomes" id="UP000724149">
    <property type="component" value="Unassembled WGS sequence"/>
</dbReference>
<reference evidence="1 2" key="1">
    <citation type="journal article" date="2021" name="Sci. Rep.">
        <title>The distribution of antibiotic resistance genes in chicken gut microbiota commensals.</title>
        <authorList>
            <person name="Juricova H."/>
            <person name="Matiasovicova J."/>
            <person name="Kubasova T."/>
            <person name="Cejkova D."/>
            <person name="Rychlik I."/>
        </authorList>
    </citation>
    <scope>NUCLEOTIDE SEQUENCE [LARGE SCALE GENOMIC DNA]</scope>
    <source>
        <strain evidence="1 2">An564</strain>
    </source>
</reference>